<dbReference type="PANTHER" id="PTHR43745">
    <property type="entry name" value="NITROREDUCTASE MJ1384-RELATED"/>
    <property type="match status" value="1"/>
</dbReference>
<reference evidence="2" key="1">
    <citation type="journal article" date="2014" name="Front. Microbiol.">
        <title>High frequency of phylogenetically diverse reductive dehalogenase-homologous genes in deep subseafloor sedimentary metagenomes.</title>
        <authorList>
            <person name="Kawai M."/>
            <person name="Futagami T."/>
            <person name="Toyoda A."/>
            <person name="Takaki Y."/>
            <person name="Nishi S."/>
            <person name="Hori S."/>
            <person name="Arai W."/>
            <person name="Tsubouchi T."/>
            <person name="Morono Y."/>
            <person name="Uchiyama I."/>
            <person name="Ito T."/>
            <person name="Fujiyama A."/>
            <person name="Inagaki F."/>
            <person name="Takami H."/>
        </authorList>
    </citation>
    <scope>NUCLEOTIDE SEQUENCE</scope>
    <source>
        <strain evidence="2">Expedition CK06-06</strain>
    </source>
</reference>
<dbReference type="SUPFAM" id="SSF55469">
    <property type="entry name" value="FMN-dependent nitroreductase-like"/>
    <property type="match status" value="1"/>
</dbReference>
<dbReference type="NCBIfam" id="TIGR03605">
    <property type="entry name" value="antibiot_sagB"/>
    <property type="match status" value="1"/>
</dbReference>
<sequence>QGITDPVGLRTTPSAGALYPLELYVVGSTGLYHFLPAEQTLSKQNQQDLRPAIHGTALGQDALIKAPAVFVFTAVFPRTQRKYGPRGRRYVHMEAGHAAQNLLLQAVALNLAGVAIGAFDDFGLHQLLELPQNEAPLYLVPVGHPK</sequence>
<name>X0U3T2_9ZZZZ</name>
<accession>X0U3T2</accession>
<dbReference type="PANTHER" id="PTHR43745:SF2">
    <property type="entry name" value="NITROREDUCTASE MJ1384-RELATED"/>
    <property type="match status" value="1"/>
</dbReference>
<dbReference type="EMBL" id="BARS01017080">
    <property type="protein sequence ID" value="GAF93981.1"/>
    <property type="molecule type" value="Genomic_DNA"/>
</dbReference>
<dbReference type="GO" id="GO:0016491">
    <property type="term" value="F:oxidoreductase activity"/>
    <property type="evidence" value="ECO:0007669"/>
    <property type="project" value="InterPro"/>
</dbReference>
<dbReference type="InterPro" id="IPR000415">
    <property type="entry name" value="Nitroreductase-like"/>
</dbReference>
<comment type="caution">
    <text evidence="2">The sequence shown here is derived from an EMBL/GenBank/DDBJ whole genome shotgun (WGS) entry which is preliminary data.</text>
</comment>
<feature type="domain" description="Nitroreductase" evidence="1">
    <location>
        <begin position="10"/>
        <end position="144"/>
    </location>
</feature>
<dbReference type="InterPro" id="IPR052544">
    <property type="entry name" value="Bacteriocin_Proc_Enz"/>
</dbReference>
<organism evidence="2">
    <name type="scientific">marine sediment metagenome</name>
    <dbReference type="NCBI Taxonomy" id="412755"/>
    <lineage>
        <taxon>unclassified sequences</taxon>
        <taxon>metagenomes</taxon>
        <taxon>ecological metagenomes</taxon>
    </lineage>
</organism>
<dbReference type="Gene3D" id="3.40.109.10">
    <property type="entry name" value="NADH Oxidase"/>
    <property type="match status" value="1"/>
</dbReference>
<gene>
    <name evidence="2" type="ORF">S01H1_27988</name>
</gene>
<dbReference type="Pfam" id="PF00881">
    <property type="entry name" value="Nitroreductase"/>
    <property type="match status" value="1"/>
</dbReference>
<dbReference type="CDD" id="cd02142">
    <property type="entry name" value="McbC_SagB-like_oxidoreductase"/>
    <property type="match status" value="1"/>
</dbReference>
<evidence type="ECO:0000259" key="1">
    <source>
        <dbReference type="Pfam" id="PF00881"/>
    </source>
</evidence>
<dbReference type="InterPro" id="IPR020051">
    <property type="entry name" value="SagB-type_dehydrogenase"/>
</dbReference>
<evidence type="ECO:0000313" key="2">
    <source>
        <dbReference type="EMBL" id="GAF93981.1"/>
    </source>
</evidence>
<dbReference type="AlphaFoldDB" id="X0U3T2"/>
<feature type="non-terminal residue" evidence="2">
    <location>
        <position position="1"/>
    </location>
</feature>
<dbReference type="InterPro" id="IPR029479">
    <property type="entry name" value="Nitroreductase"/>
</dbReference>
<protein>
    <recommendedName>
        <fullName evidence="1">Nitroreductase domain-containing protein</fullName>
    </recommendedName>
</protein>
<proteinExistence type="predicted"/>